<dbReference type="SUPFAM" id="SSF56762">
    <property type="entry name" value="HydB/Nqo4-like"/>
    <property type="match status" value="1"/>
</dbReference>
<keyword evidence="6" id="KW-1003">Cell membrane</keyword>
<dbReference type="RefSeq" id="WP_062283864.1">
    <property type="nucleotide sequence ID" value="NZ_LTBC01000005.1"/>
</dbReference>
<keyword evidence="3 6" id="KW-0874">Quinone</keyword>
<evidence type="ECO:0000256" key="4">
    <source>
        <dbReference type="ARBA" id="ARBA00022967"/>
    </source>
</evidence>
<keyword evidence="5 6" id="KW-0520">NAD</keyword>
<accession>A0A151AWS1</accession>
<sequence length="371" mass="41324">MAVAREDLLTQEIELNMGPQHPSTHGVYRALLTLDGEKVVKVENIIGYLHRGIEKLAEDRTYTQVIPYTDRLDYLAGMLNNLGYVQTVEKLMDIEVPERAEYLRIIMAELSRIASHMIMVASMALDVSGWTAWFPPFRERERILDLFEMTCGSRLTVSYMRIGGVAADIPPGFLPALEAFLDDLPQMIAEMNGLITGNEIFKARCQGVGKIDLETALAYGITGPNLRACGLPFDLRKARPYGIYDRFEFDIPTLNNGDSYDRFVIRLLEMEQSARIIRQAMAGLPGGPVMAKVPRVIKPPKGEVYHQIEGAKGILGFYLVSDGGNKPYRLHIHSPSFVNLGALPRIAEGGNIQDFVVNIASIDIVLGEVDR</sequence>
<dbReference type="Pfam" id="PF00346">
    <property type="entry name" value="Complex1_49kDa"/>
    <property type="match status" value="1"/>
</dbReference>
<dbReference type="NCBIfam" id="NF004739">
    <property type="entry name" value="PRK06075.1"/>
    <property type="match status" value="1"/>
</dbReference>
<dbReference type="GO" id="GO:0048038">
    <property type="term" value="F:quinone binding"/>
    <property type="evidence" value="ECO:0007669"/>
    <property type="project" value="UniProtKB-KW"/>
</dbReference>
<organism evidence="9 10">
    <name type="scientific">Moorella mulderi DSM 14980</name>
    <dbReference type="NCBI Taxonomy" id="1122241"/>
    <lineage>
        <taxon>Bacteria</taxon>
        <taxon>Bacillati</taxon>
        <taxon>Bacillota</taxon>
        <taxon>Clostridia</taxon>
        <taxon>Neomoorellales</taxon>
        <taxon>Neomoorellaceae</taxon>
        <taxon>Neomoorella</taxon>
    </lineage>
</organism>
<comment type="subunit">
    <text evidence="6">NDH-1 is composed of 14 different subunits. Subunits NuoB, C, D, E, F, and G constitute the peripheral sector of the complex.</text>
</comment>
<proteinExistence type="inferred from homology"/>
<evidence type="ECO:0000313" key="9">
    <source>
        <dbReference type="EMBL" id="KYH32085.1"/>
    </source>
</evidence>
<dbReference type="AlphaFoldDB" id="A0A151AWS1"/>
<feature type="domain" description="NADH-quinone oxidoreductase subunit D" evidence="8">
    <location>
        <begin position="126"/>
        <end position="299"/>
    </location>
</feature>
<evidence type="ECO:0000256" key="6">
    <source>
        <dbReference type="HAMAP-Rule" id="MF_01358"/>
    </source>
</evidence>
<dbReference type="EMBL" id="LTBC01000005">
    <property type="protein sequence ID" value="KYH32085.1"/>
    <property type="molecule type" value="Genomic_DNA"/>
</dbReference>
<dbReference type="EC" id="7.1.1.-" evidence="6"/>
<comment type="subcellular location">
    <subcellularLocation>
        <location evidence="6">Cell membrane</location>
        <topology evidence="6">Peripheral membrane protein</topology>
        <orientation evidence="6">Cytoplasmic side</orientation>
    </subcellularLocation>
</comment>
<dbReference type="PATRIC" id="fig|1122241.3.peg.1750"/>
<dbReference type="PANTHER" id="PTHR11993">
    <property type="entry name" value="NADH-UBIQUINONE OXIDOREDUCTASE 49 KDA SUBUNIT"/>
    <property type="match status" value="1"/>
</dbReference>
<evidence type="ECO:0000313" key="10">
    <source>
        <dbReference type="Proteomes" id="UP000075670"/>
    </source>
</evidence>
<dbReference type="Gene3D" id="1.10.645.10">
    <property type="entry name" value="Cytochrome-c3 Hydrogenase, chain B"/>
    <property type="match status" value="1"/>
</dbReference>
<dbReference type="HAMAP" id="MF_01358">
    <property type="entry name" value="NDH1_NuoD"/>
    <property type="match status" value="1"/>
</dbReference>
<comment type="catalytic activity">
    <reaction evidence="6">
        <text>a quinone + NADH + 5 H(+)(in) = a quinol + NAD(+) + 4 H(+)(out)</text>
        <dbReference type="Rhea" id="RHEA:57888"/>
        <dbReference type="ChEBI" id="CHEBI:15378"/>
        <dbReference type="ChEBI" id="CHEBI:24646"/>
        <dbReference type="ChEBI" id="CHEBI:57540"/>
        <dbReference type="ChEBI" id="CHEBI:57945"/>
        <dbReference type="ChEBI" id="CHEBI:132124"/>
    </reaction>
</comment>
<evidence type="ECO:0000256" key="2">
    <source>
        <dbReference type="ARBA" id="ARBA00022448"/>
    </source>
</evidence>
<dbReference type="OrthoDB" id="9801496at2"/>
<comment type="similarity">
    <text evidence="1 6 7">Belongs to the complex I 49 kDa subunit family.</text>
</comment>
<dbReference type="GO" id="GO:0005886">
    <property type="term" value="C:plasma membrane"/>
    <property type="evidence" value="ECO:0007669"/>
    <property type="project" value="UniProtKB-SubCell"/>
</dbReference>
<dbReference type="PANTHER" id="PTHR11993:SF10">
    <property type="entry name" value="NADH DEHYDROGENASE [UBIQUINONE] IRON-SULFUR PROTEIN 2, MITOCHONDRIAL"/>
    <property type="match status" value="1"/>
</dbReference>
<comment type="caution">
    <text evidence="9">The sequence shown here is derived from an EMBL/GenBank/DDBJ whole genome shotgun (WGS) entry which is preliminary data.</text>
</comment>
<dbReference type="InterPro" id="IPR014029">
    <property type="entry name" value="NADH_UbQ_OxRdtase_49kDa_CS"/>
</dbReference>
<dbReference type="PROSITE" id="PS00535">
    <property type="entry name" value="COMPLEX1_49K"/>
    <property type="match status" value="1"/>
</dbReference>
<evidence type="ECO:0000256" key="7">
    <source>
        <dbReference type="RuleBase" id="RU003685"/>
    </source>
</evidence>
<evidence type="ECO:0000256" key="5">
    <source>
        <dbReference type="ARBA" id="ARBA00023027"/>
    </source>
</evidence>
<protein>
    <recommendedName>
        <fullName evidence="6">NADH-quinone oxidoreductase subunit D</fullName>
        <ecNumber evidence="6">7.1.1.-</ecNumber>
    </recommendedName>
    <alternativeName>
        <fullName evidence="6">NADH dehydrogenase I subunit D</fullName>
    </alternativeName>
    <alternativeName>
        <fullName evidence="6">NDH-1 subunit D</fullName>
    </alternativeName>
</protein>
<keyword evidence="9" id="KW-0560">Oxidoreductase</keyword>
<dbReference type="NCBIfam" id="NF008974">
    <property type="entry name" value="PRK12322.1"/>
    <property type="match status" value="1"/>
</dbReference>
<dbReference type="InterPro" id="IPR029014">
    <property type="entry name" value="NiFe-Hase_large"/>
</dbReference>
<evidence type="ECO:0000259" key="8">
    <source>
        <dbReference type="Pfam" id="PF00346"/>
    </source>
</evidence>
<keyword evidence="2 6" id="KW-0813">Transport</keyword>
<evidence type="ECO:0000256" key="3">
    <source>
        <dbReference type="ARBA" id="ARBA00022719"/>
    </source>
</evidence>
<dbReference type="InterPro" id="IPR001135">
    <property type="entry name" value="NADH_Q_OxRdtase_suD"/>
</dbReference>
<gene>
    <name evidence="9" type="primary">nqo4</name>
    <name evidence="6" type="synonym">nuoD</name>
    <name evidence="9" type="ORF">MOMUL_16600</name>
</gene>
<reference evidence="9 10" key="1">
    <citation type="submission" date="2016-02" db="EMBL/GenBank/DDBJ databases">
        <title>Genome sequence of Moorella mulderi DSM 14980.</title>
        <authorList>
            <person name="Poehlein A."/>
            <person name="Daniel R."/>
        </authorList>
    </citation>
    <scope>NUCLEOTIDE SEQUENCE [LARGE SCALE GENOMIC DNA]</scope>
    <source>
        <strain evidence="9 10">DSM 14980</strain>
    </source>
</reference>
<dbReference type="InterPro" id="IPR022885">
    <property type="entry name" value="NDH1_su_D/H"/>
</dbReference>
<keyword evidence="10" id="KW-1185">Reference proteome</keyword>
<keyword evidence="6" id="KW-0472">Membrane</keyword>
<dbReference type="Proteomes" id="UP000075670">
    <property type="component" value="Unassembled WGS sequence"/>
</dbReference>
<dbReference type="GO" id="GO:0050136">
    <property type="term" value="F:NADH dehydrogenase (quinone) (non-electrogenic) activity"/>
    <property type="evidence" value="ECO:0007669"/>
    <property type="project" value="UniProtKB-UniRule"/>
</dbReference>
<keyword evidence="4 6" id="KW-1278">Translocase</keyword>
<name>A0A151AWS1_9FIRM</name>
<comment type="function">
    <text evidence="6">NDH-1 shuttles electrons from NADH, via FMN and iron-sulfur (Fe-S) centers, to quinones in the respiratory chain. The immediate electron acceptor for the enzyme in this species is believed to be a menaquinone. Couples the redox reaction to proton translocation (for every two electrons transferred, four hydrogen ions are translocated across the cytoplasmic membrane), and thus conserves the redox energy in a proton gradient.</text>
</comment>
<evidence type="ECO:0000256" key="1">
    <source>
        <dbReference type="ARBA" id="ARBA00005769"/>
    </source>
</evidence>
<dbReference type="GO" id="GO:0051287">
    <property type="term" value="F:NAD binding"/>
    <property type="evidence" value="ECO:0007669"/>
    <property type="project" value="InterPro"/>
</dbReference>